<dbReference type="InterPro" id="IPR007278">
    <property type="entry name" value="DUF397"/>
</dbReference>
<proteinExistence type="predicted"/>
<keyword evidence="3" id="KW-0614">Plasmid</keyword>
<gene>
    <name evidence="3" type="ORF">NE857_33705</name>
</gene>
<sequence length="63" mass="6873">MSIPTPPDEAFRKSSYSSQGGECVEIARTGPHAHLRDTKHRADLCLSVPSTEMVAFLRATPSM</sequence>
<evidence type="ECO:0000313" key="3">
    <source>
        <dbReference type="EMBL" id="USY23588.1"/>
    </source>
</evidence>
<evidence type="ECO:0000259" key="2">
    <source>
        <dbReference type="Pfam" id="PF04149"/>
    </source>
</evidence>
<accession>A0ABY5DJQ3</accession>
<name>A0ABY5DJQ3_9ACTN</name>
<evidence type="ECO:0000313" key="4">
    <source>
        <dbReference type="Proteomes" id="UP001055940"/>
    </source>
</evidence>
<feature type="region of interest" description="Disordered" evidence="1">
    <location>
        <begin position="1"/>
        <end position="20"/>
    </location>
</feature>
<protein>
    <submittedName>
        <fullName evidence="3">DUF397 domain-containing protein</fullName>
    </submittedName>
</protein>
<dbReference type="EMBL" id="CP099838">
    <property type="protein sequence ID" value="USY23588.1"/>
    <property type="molecule type" value="Genomic_DNA"/>
</dbReference>
<evidence type="ECO:0000256" key="1">
    <source>
        <dbReference type="SAM" id="MobiDB-lite"/>
    </source>
</evidence>
<dbReference type="Proteomes" id="UP001055940">
    <property type="component" value="Plasmid unnamed1"/>
</dbReference>
<geneLocation type="plasmid" evidence="3 4">
    <name>unnamed1</name>
</geneLocation>
<dbReference type="RefSeq" id="WP_254422242.1">
    <property type="nucleotide sequence ID" value="NZ_BAAAJB010000040.1"/>
</dbReference>
<dbReference type="Pfam" id="PF04149">
    <property type="entry name" value="DUF397"/>
    <property type="match status" value="1"/>
</dbReference>
<keyword evidence="4" id="KW-1185">Reference proteome</keyword>
<feature type="domain" description="DUF397" evidence="2">
    <location>
        <begin position="10"/>
        <end position="59"/>
    </location>
</feature>
<organism evidence="3 4">
    <name type="scientific">Nocardiopsis exhalans</name>
    <dbReference type="NCBI Taxonomy" id="163604"/>
    <lineage>
        <taxon>Bacteria</taxon>
        <taxon>Bacillati</taxon>
        <taxon>Actinomycetota</taxon>
        <taxon>Actinomycetes</taxon>
        <taxon>Streptosporangiales</taxon>
        <taxon>Nocardiopsidaceae</taxon>
        <taxon>Nocardiopsis</taxon>
    </lineage>
</organism>
<reference evidence="3" key="1">
    <citation type="submission" date="2022-06" db="EMBL/GenBank/DDBJ databases">
        <authorList>
            <person name="Ping M."/>
        </authorList>
    </citation>
    <scope>NUCLEOTIDE SEQUENCE</scope>
    <source>
        <strain evidence="3">JCM11759T</strain>
        <plasmid evidence="3">unnamed1</plasmid>
    </source>
</reference>